<protein>
    <recommendedName>
        <fullName evidence="8">5'-nucleotidase</fullName>
    </recommendedName>
</protein>
<dbReference type="InterPro" id="IPR006146">
    <property type="entry name" value="5'-Nucleotdase_CS"/>
</dbReference>
<dbReference type="InterPro" id="IPR029052">
    <property type="entry name" value="Metallo-depent_PP-like"/>
</dbReference>
<gene>
    <name evidence="6" type="ORF">IWQ62_004951</name>
</gene>
<evidence type="ECO:0000313" key="7">
    <source>
        <dbReference type="Proteomes" id="UP001150925"/>
    </source>
</evidence>
<evidence type="ECO:0000259" key="5">
    <source>
        <dbReference type="Pfam" id="PF02872"/>
    </source>
</evidence>
<keyword evidence="3" id="KW-0378">Hydrolase</keyword>
<dbReference type="PRINTS" id="PR01607">
    <property type="entry name" value="APYRASEFAMLY"/>
</dbReference>
<sequence length="599" mass="67336">MLLVGKYGVVGLLLGSILPTGYSLDPTTHHGVKYDNSNPHTGDFSHELPFHHIHQTHHDLEADDGYSHIRIIFTNDIHAHEEEFSTLGSDCKDADMEEHTCYGGAGRRQTIINRLRAGYKRSLLFDAGDVFQGHAIYNYYRGNASAVVMNAQRYDAMTIGNHEFDDGLKHLANFFEQLEFPVICTNLNFDKVPRLAKLVKKHMYLEEYNIAVVGVTTTTTQFISMGEELDQVEFLDAAEAVQAEIDLIREKYPNILSIFLLSHNGYLQDQDLASKVSGLSFIFGGHSHTYLSVDHPHDPDSRGPYPTAVLDKDNKPVYIVQAKKFGEYVGFVDLTLNQEGRIEWLSGQPVHMSDKIPQDPDMQTLVNTLLEPLHSLRTNPIGKAIPDMRQELCKTGECLLGNMVTQAILDHANEKKRVDKPEADKVDIVLINSDVMRAGIRRGIVYPIDIVNVFPTGNELVEITMTGQEIRQAIEASVTEVSPVDGKKVTGFLQVAGLKVEYEFKKALYSVLVRDPRVPLEKLPNGQVDHKSLKGWKQLDDDTPYTVLATNFLSEGGDHIFPKSYTYHSYGRLSSVLLEHVFREPVLNPKLDHRLYSPS</sequence>
<feature type="signal peptide" evidence="3">
    <location>
        <begin position="1"/>
        <end position="23"/>
    </location>
</feature>
<dbReference type="GO" id="GO:0016788">
    <property type="term" value="F:hydrolase activity, acting on ester bonds"/>
    <property type="evidence" value="ECO:0007669"/>
    <property type="project" value="InterPro"/>
</dbReference>
<feature type="domain" description="Calcineurin-like phosphoesterase" evidence="4">
    <location>
        <begin position="69"/>
        <end position="290"/>
    </location>
</feature>
<dbReference type="SUPFAM" id="SSF55816">
    <property type="entry name" value="5'-nucleotidase (syn. UDP-sugar hydrolase), C-terminal domain"/>
    <property type="match status" value="1"/>
</dbReference>
<dbReference type="GO" id="GO:0009166">
    <property type="term" value="P:nucleotide catabolic process"/>
    <property type="evidence" value="ECO:0007669"/>
    <property type="project" value="InterPro"/>
</dbReference>
<dbReference type="Gene3D" id="3.60.21.10">
    <property type="match status" value="1"/>
</dbReference>
<dbReference type="OrthoDB" id="10252235at2759"/>
<keyword evidence="3" id="KW-0547">Nucleotide-binding</keyword>
<proteinExistence type="inferred from homology"/>
<dbReference type="SUPFAM" id="SSF56300">
    <property type="entry name" value="Metallo-dependent phosphatases"/>
    <property type="match status" value="1"/>
</dbReference>
<dbReference type="InterPro" id="IPR036907">
    <property type="entry name" value="5'-Nucleotdase_C_sf"/>
</dbReference>
<dbReference type="GO" id="GO:0046872">
    <property type="term" value="F:metal ion binding"/>
    <property type="evidence" value="ECO:0007669"/>
    <property type="project" value="InterPro"/>
</dbReference>
<accession>A0A9W8E049</accession>
<dbReference type="InterPro" id="IPR004843">
    <property type="entry name" value="Calcineurin-like_PHP"/>
</dbReference>
<dbReference type="InterPro" id="IPR008334">
    <property type="entry name" value="5'-Nucleotdase_C"/>
</dbReference>
<evidence type="ECO:0000256" key="1">
    <source>
        <dbReference type="ARBA" id="ARBA00006654"/>
    </source>
</evidence>
<evidence type="ECO:0000256" key="3">
    <source>
        <dbReference type="RuleBase" id="RU362119"/>
    </source>
</evidence>
<dbReference type="InterPro" id="IPR006179">
    <property type="entry name" value="5_nucleotidase/apyrase"/>
</dbReference>
<dbReference type="AlphaFoldDB" id="A0A9W8E049"/>
<feature type="domain" description="5'-Nucleotidase C-terminal" evidence="5">
    <location>
        <begin position="383"/>
        <end position="560"/>
    </location>
</feature>
<name>A0A9W8E049_9FUNG</name>
<dbReference type="PANTHER" id="PTHR11575:SF24">
    <property type="entry name" value="5'-NUCLEOTIDASE"/>
    <property type="match status" value="1"/>
</dbReference>
<dbReference type="GO" id="GO:0000166">
    <property type="term" value="F:nucleotide binding"/>
    <property type="evidence" value="ECO:0007669"/>
    <property type="project" value="UniProtKB-KW"/>
</dbReference>
<dbReference type="Gene3D" id="3.90.780.10">
    <property type="entry name" value="5'-Nucleotidase, C-terminal domain"/>
    <property type="match status" value="1"/>
</dbReference>
<dbReference type="PANTHER" id="PTHR11575">
    <property type="entry name" value="5'-NUCLEOTIDASE-RELATED"/>
    <property type="match status" value="1"/>
</dbReference>
<keyword evidence="2 3" id="KW-0732">Signal</keyword>
<feature type="chain" id="PRO_5041018631" description="5'-nucleotidase" evidence="3">
    <location>
        <begin position="24"/>
        <end position="599"/>
    </location>
</feature>
<dbReference type="Pfam" id="PF02872">
    <property type="entry name" value="5_nucleotid_C"/>
    <property type="match status" value="1"/>
</dbReference>
<comment type="caution">
    <text evidence="6">The sequence shown here is derived from an EMBL/GenBank/DDBJ whole genome shotgun (WGS) entry which is preliminary data.</text>
</comment>
<dbReference type="EMBL" id="JANBPY010001833">
    <property type="protein sequence ID" value="KAJ1958131.1"/>
    <property type="molecule type" value="Genomic_DNA"/>
</dbReference>
<evidence type="ECO:0000256" key="2">
    <source>
        <dbReference type="ARBA" id="ARBA00022729"/>
    </source>
</evidence>
<organism evidence="6 7">
    <name type="scientific">Dispira parvispora</name>
    <dbReference type="NCBI Taxonomy" id="1520584"/>
    <lineage>
        <taxon>Eukaryota</taxon>
        <taxon>Fungi</taxon>
        <taxon>Fungi incertae sedis</taxon>
        <taxon>Zoopagomycota</taxon>
        <taxon>Kickxellomycotina</taxon>
        <taxon>Dimargaritomycetes</taxon>
        <taxon>Dimargaritales</taxon>
        <taxon>Dimargaritaceae</taxon>
        <taxon>Dispira</taxon>
    </lineage>
</organism>
<evidence type="ECO:0008006" key="8">
    <source>
        <dbReference type="Google" id="ProtNLM"/>
    </source>
</evidence>
<reference evidence="6" key="1">
    <citation type="submission" date="2022-07" db="EMBL/GenBank/DDBJ databases">
        <title>Phylogenomic reconstructions and comparative analyses of Kickxellomycotina fungi.</title>
        <authorList>
            <person name="Reynolds N.K."/>
            <person name="Stajich J.E."/>
            <person name="Barry K."/>
            <person name="Grigoriev I.V."/>
            <person name="Crous P."/>
            <person name="Smith M.E."/>
        </authorList>
    </citation>
    <scope>NUCLEOTIDE SEQUENCE</scope>
    <source>
        <strain evidence="6">RSA 1196</strain>
    </source>
</reference>
<dbReference type="Pfam" id="PF00149">
    <property type="entry name" value="Metallophos"/>
    <property type="match status" value="1"/>
</dbReference>
<keyword evidence="7" id="KW-1185">Reference proteome</keyword>
<comment type="similarity">
    <text evidence="1 3">Belongs to the 5'-nucleotidase family.</text>
</comment>
<dbReference type="Proteomes" id="UP001150925">
    <property type="component" value="Unassembled WGS sequence"/>
</dbReference>
<evidence type="ECO:0000259" key="4">
    <source>
        <dbReference type="Pfam" id="PF00149"/>
    </source>
</evidence>
<evidence type="ECO:0000313" key="6">
    <source>
        <dbReference type="EMBL" id="KAJ1958131.1"/>
    </source>
</evidence>
<dbReference type="PROSITE" id="PS00786">
    <property type="entry name" value="5_NUCLEOTIDASE_2"/>
    <property type="match status" value="1"/>
</dbReference>